<evidence type="ECO:0000313" key="3">
    <source>
        <dbReference type="Proteomes" id="UP000184172"/>
    </source>
</evidence>
<keyword evidence="1" id="KW-0732">Signal</keyword>
<dbReference type="Proteomes" id="UP000184172">
    <property type="component" value="Unassembled WGS sequence"/>
</dbReference>
<evidence type="ECO:0000313" key="2">
    <source>
        <dbReference type="EMBL" id="SHI39685.1"/>
    </source>
</evidence>
<keyword evidence="3" id="KW-1185">Reference proteome</keyword>
<name>A0A1M6AT89_9FLAO</name>
<feature type="signal peptide" evidence="1">
    <location>
        <begin position="1"/>
        <end position="27"/>
    </location>
</feature>
<reference evidence="3" key="1">
    <citation type="submission" date="2016-11" db="EMBL/GenBank/DDBJ databases">
        <authorList>
            <person name="Varghese N."/>
            <person name="Submissions S."/>
        </authorList>
    </citation>
    <scope>NUCLEOTIDE SEQUENCE [LARGE SCALE GENOMIC DNA]</scope>
    <source>
        <strain evidence="3">DSM 26349</strain>
    </source>
</reference>
<dbReference type="EMBL" id="FQYV01000002">
    <property type="protein sequence ID" value="SHI39685.1"/>
    <property type="molecule type" value="Genomic_DNA"/>
</dbReference>
<accession>A0A1M6AT89</accession>
<protein>
    <submittedName>
        <fullName evidence="2">Uncharacterized protein</fullName>
    </submittedName>
</protein>
<evidence type="ECO:0000256" key="1">
    <source>
        <dbReference type="SAM" id="SignalP"/>
    </source>
</evidence>
<dbReference type="RefSeq" id="WP_073214120.1">
    <property type="nucleotide sequence ID" value="NZ_FNNS01000004.1"/>
</dbReference>
<feature type="chain" id="PRO_5009915845" evidence="1">
    <location>
        <begin position="28"/>
        <end position="300"/>
    </location>
</feature>
<gene>
    <name evidence="2" type="ORF">SAMN04487908_10219</name>
</gene>
<dbReference type="OrthoDB" id="658938at2"/>
<sequence length="300" mass="31702">MITTNPFKFWYLILIFSCCLASANLFAQVGIGNTNPDASSLLDIRDAANDAGILIPRVDITNLNTAAPVTSPATSLLVYNTNTTTGPGFFFWNGTVWTSIDGNKDWKLGGNTGTTPGTASGENFIGTTDAQNLVFATNGTERVRIDTNGDVGIGTAANASEKLEVTGNMRLNGAFMPANNAGTVDHALLSAGAGASPTWTPFNFANKTATTTIAKYFVNLTLASDFSPSTRQTFTVTDTSCRNNSSISMSITGPFNVAFEGLIIMNTTTATGQFRFTLYNLTGATITSGTVIPFSFIAFY</sequence>
<dbReference type="STRING" id="797419.SAMN05216556_10419"/>
<organism evidence="2 3">
    <name type="scientific">Aequorivita viscosa</name>
    <dbReference type="NCBI Taxonomy" id="797419"/>
    <lineage>
        <taxon>Bacteria</taxon>
        <taxon>Pseudomonadati</taxon>
        <taxon>Bacteroidota</taxon>
        <taxon>Flavobacteriia</taxon>
        <taxon>Flavobacteriales</taxon>
        <taxon>Flavobacteriaceae</taxon>
        <taxon>Aequorivita</taxon>
    </lineage>
</organism>
<proteinExistence type="predicted"/>
<dbReference type="AlphaFoldDB" id="A0A1M6AT89"/>